<organism evidence="1 2">
    <name type="scientific">Trifolium medium</name>
    <dbReference type="NCBI Taxonomy" id="97028"/>
    <lineage>
        <taxon>Eukaryota</taxon>
        <taxon>Viridiplantae</taxon>
        <taxon>Streptophyta</taxon>
        <taxon>Embryophyta</taxon>
        <taxon>Tracheophyta</taxon>
        <taxon>Spermatophyta</taxon>
        <taxon>Magnoliopsida</taxon>
        <taxon>eudicotyledons</taxon>
        <taxon>Gunneridae</taxon>
        <taxon>Pentapetalae</taxon>
        <taxon>rosids</taxon>
        <taxon>fabids</taxon>
        <taxon>Fabales</taxon>
        <taxon>Fabaceae</taxon>
        <taxon>Papilionoideae</taxon>
        <taxon>50 kb inversion clade</taxon>
        <taxon>NPAAA clade</taxon>
        <taxon>Hologalegina</taxon>
        <taxon>IRL clade</taxon>
        <taxon>Trifolieae</taxon>
        <taxon>Trifolium</taxon>
    </lineage>
</organism>
<dbReference type="PANTHER" id="PTHR47930:SF2">
    <property type="entry name" value="PENTATRICOPEPTIDE REPEAT PROTEIN (AFU_ORTHOLOGUE AFUA_8G04250)"/>
    <property type="match status" value="1"/>
</dbReference>
<sequence>MVSSRAPMDKKLYKNPTFLVGLAREISRLNPDDDVSIILGKWVHLLRKGSLSMTIKELGHMGCPERALQTFGWAQNQPHLFPDDWILASTIE</sequence>
<evidence type="ECO:0000313" key="2">
    <source>
        <dbReference type="Proteomes" id="UP000265520"/>
    </source>
</evidence>
<name>A0A392RCI2_9FABA</name>
<comment type="caution">
    <text evidence="1">The sequence shown here is derived from an EMBL/GenBank/DDBJ whole genome shotgun (WGS) entry which is preliminary data.</text>
</comment>
<accession>A0A392RCI2</accession>
<dbReference type="AlphaFoldDB" id="A0A392RCI2"/>
<dbReference type="Proteomes" id="UP000265520">
    <property type="component" value="Unassembled WGS sequence"/>
</dbReference>
<keyword evidence="2" id="KW-1185">Reference proteome</keyword>
<dbReference type="EMBL" id="LXQA010209003">
    <property type="protein sequence ID" value="MCI33969.1"/>
    <property type="molecule type" value="Genomic_DNA"/>
</dbReference>
<protein>
    <submittedName>
        <fullName evidence="1">Pentatricopeptide repeat-containing protein</fullName>
    </submittedName>
</protein>
<proteinExistence type="predicted"/>
<reference evidence="1 2" key="1">
    <citation type="journal article" date="2018" name="Front. Plant Sci.">
        <title>Red Clover (Trifolium pratense) and Zigzag Clover (T. medium) - A Picture of Genomic Similarities and Differences.</title>
        <authorList>
            <person name="Dluhosova J."/>
            <person name="Istvanek J."/>
            <person name="Nedelnik J."/>
            <person name="Repkova J."/>
        </authorList>
    </citation>
    <scope>NUCLEOTIDE SEQUENCE [LARGE SCALE GENOMIC DNA]</scope>
    <source>
        <strain evidence="2">cv. 10/8</strain>
        <tissue evidence="1">Leaf</tissue>
    </source>
</reference>
<dbReference type="PANTHER" id="PTHR47930">
    <property type="entry name" value="YALI0C12947P"/>
    <property type="match status" value="1"/>
</dbReference>
<evidence type="ECO:0000313" key="1">
    <source>
        <dbReference type="EMBL" id="MCI33969.1"/>
    </source>
</evidence>
<feature type="non-terminal residue" evidence="1">
    <location>
        <position position="92"/>
    </location>
</feature>